<comment type="caution">
    <text evidence="16">The sequence shown here is derived from an EMBL/GenBank/DDBJ whole genome shotgun (WGS) entry which is preliminary data.</text>
</comment>
<dbReference type="PANTHER" id="PTHR11452:SF91">
    <property type="entry name" value="ALPHA-GALACTOSIDASE A-RELATED"/>
    <property type="match status" value="1"/>
</dbReference>
<comment type="subcellular location">
    <subcellularLocation>
        <location evidence="3">Secreted</location>
    </subcellularLocation>
</comment>
<evidence type="ECO:0000256" key="5">
    <source>
        <dbReference type="ARBA" id="ARBA00012755"/>
    </source>
</evidence>
<evidence type="ECO:0000256" key="4">
    <source>
        <dbReference type="ARBA" id="ARBA00009743"/>
    </source>
</evidence>
<keyword evidence="8" id="KW-0430">Lectin</keyword>
<keyword evidence="12 13" id="KW-0326">Glycosidase</keyword>
<dbReference type="CDD" id="cd14792">
    <property type="entry name" value="GH27"/>
    <property type="match status" value="1"/>
</dbReference>
<dbReference type="InterPro" id="IPR013780">
    <property type="entry name" value="Glyco_hydro_b"/>
</dbReference>
<comment type="catalytic activity">
    <reaction evidence="1 13">
        <text>Hydrolysis of terminal, non-reducing alpha-D-galactose residues in alpha-D-galactosides, including galactose oligosaccharides, galactomannans and galactolipids.</text>
        <dbReference type="EC" id="3.2.1.22"/>
    </reaction>
</comment>
<dbReference type="InterPro" id="IPR000772">
    <property type="entry name" value="Ricin_B_lectin"/>
</dbReference>
<dbReference type="InterPro" id="IPR041233">
    <property type="entry name" value="Melibiase_C"/>
</dbReference>
<comment type="function">
    <text evidence="2">Hydrolyzes a variety of simple alpha-D-galactoside as well as more complex molecules such as oligosaccharides and polysaccharides.</text>
</comment>
<dbReference type="GO" id="GO:0004557">
    <property type="term" value="F:alpha-galactosidase activity"/>
    <property type="evidence" value="ECO:0007669"/>
    <property type="project" value="UniProtKB-EC"/>
</dbReference>
<organism evidence="16 17">
    <name type="scientific">Akanthomyces lecanii RCEF 1005</name>
    <dbReference type="NCBI Taxonomy" id="1081108"/>
    <lineage>
        <taxon>Eukaryota</taxon>
        <taxon>Fungi</taxon>
        <taxon>Dikarya</taxon>
        <taxon>Ascomycota</taxon>
        <taxon>Pezizomycotina</taxon>
        <taxon>Sordariomycetes</taxon>
        <taxon>Hypocreomycetidae</taxon>
        <taxon>Hypocreales</taxon>
        <taxon>Cordycipitaceae</taxon>
        <taxon>Akanthomyces</taxon>
        <taxon>Cordyceps confragosa</taxon>
    </lineage>
</organism>
<dbReference type="Pfam" id="PF17801">
    <property type="entry name" value="Melibiase_C"/>
    <property type="match status" value="1"/>
</dbReference>
<evidence type="ECO:0000256" key="3">
    <source>
        <dbReference type="ARBA" id="ARBA00004613"/>
    </source>
</evidence>
<dbReference type="InterPro" id="IPR013785">
    <property type="entry name" value="Aldolase_TIM"/>
</dbReference>
<dbReference type="Gene3D" id="2.80.10.50">
    <property type="match status" value="1"/>
</dbReference>
<evidence type="ECO:0000259" key="14">
    <source>
        <dbReference type="Pfam" id="PF00652"/>
    </source>
</evidence>
<feature type="domain" description="Ricin B lectin" evidence="14">
    <location>
        <begin position="444"/>
        <end position="544"/>
    </location>
</feature>
<keyword evidence="9 13" id="KW-0378">Hydrolase</keyword>
<evidence type="ECO:0000259" key="15">
    <source>
        <dbReference type="Pfam" id="PF17801"/>
    </source>
</evidence>
<dbReference type="AlphaFoldDB" id="A0A162KG41"/>
<keyword evidence="7" id="KW-0732">Signal</keyword>
<gene>
    <name evidence="16" type="ORF">LEL_01527</name>
</gene>
<dbReference type="Pfam" id="PF00652">
    <property type="entry name" value="Ricin_B_lectin"/>
    <property type="match status" value="1"/>
</dbReference>
<dbReference type="PANTHER" id="PTHR11452">
    <property type="entry name" value="ALPHA-GALACTOSIDASE/ALPHA-N-ACETYLGALACTOSAMINIDASE"/>
    <property type="match status" value="1"/>
</dbReference>
<feature type="domain" description="Alpha galactosidase C-terminal" evidence="15">
    <location>
        <begin position="347"/>
        <end position="429"/>
    </location>
</feature>
<dbReference type="SUPFAM" id="SSF51011">
    <property type="entry name" value="Glycosyl hydrolase domain"/>
    <property type="match status" value="1"/>
</dbReference>
<dbReference type="STRING" id="1081108.A0A162KG41"/>
<proteinExistence type="inferred from homology"/>
<dbReference type="CDD" id="cd23425">
    <property type="entry name" value="beta-trefoil_Ricin_AglA"/>
    <property type="match status" value="1"/>
</dbReference>
<dbReference type="OrthoDB" id="5795902at2759"/>
<evidence type="ECO:0000256" key="7">
    <source>
        <dbReference type="ARBA" id="ARBA00022729"/>
    </source>
</evidence>
<evidence type="ECO:0000313" key="17">
    <source>
        <dbReference type="Proteomes" id="UP000076881"/>
    </source>
</evidence>
<evidence type="ECO:0000256" key="9">
    <source>
        <dbReference type="ARBA" id="ARBA00022801"/>
    </source>
</evidence>
<sequence>MLQALWNSRLNLLISSQDWNSESTMKSQLVLASAAGLVGPATATNVDLPLPPMGFNNWARYTTHINQSIFTDAATAMASNGMLKAGYNRLNLDDAWSTLERASNGSMVVDAVKFPKGLTWLADFIKEKGFIPGIYSDSGTLSCGGYPATFDHEALDLQTFSDWGYEYLKLDGCNVPDGSESAYRHIYFDIWRDLLLKFPKPVVFSNSAPAYFCGADNLTDWYSIMGWSQKMGQLARHSYDIINYDSKGSAWDSMMTNYGQHIRLARYQRPNFFNDPDFLNTDHPNYTYEEKKTHMALWSSFSAPLIVSADIPTLKKEELEILLNEDLIAIDQDPLVQQATLASSSPNWDVLTKNLANGDRVLTILNKGDKASDLTVSWAKMGIQTDRISPNTALNVKDLWTGKTEQVKISAGGITAKNVASHGTFVYRISGGMGGSSHPIVLPTGLIFNTFSLKCLTDDKSGKVTWKACDGSDGQTWNVANEGYINSLLRPNECIVDAQGKLLSRHSGCHTDAWKYFNSGNLINGNSNRCLTEEADGSATITDCGYVTNEQVVGLPIGAKATEIDYYSKS</sequence>
<dbReference type="Proteomes" id="UP000076881">
    <property type="component" value="Unassembled WGS sequence"/>
</dbReference>
<dbReference type="PRINTS" id="PR00740">
    <property type="entry name" value="GLHYDRLASE27"/>
</dbReference>
<reference evidence="16 17" key="1">
    <citation type="journal article" date="2016" name="Genome Biol. Evol.">
        <title>Divergent and convergent evolution of fungal pathogenicity.</title>
        <authorList>
            <person name="Shang Y."/>
            <person name="Xiao G."/>
            <person name="Zheng P."/>
            <person name="Cen K."/>
            <person name="Zhan S."/>
            <person name="Wang C."/>
        </authorList>
    </citation>
    <scope>NUCLEOTIDE SEQUENCE [LARGE SCALE GENOMIC DNA]</scope>
    <source>
        <strain evidence="16 17">RCEF 1005</strain>
    </source>
</reference>
<name>A0A162KG41_CORDF</name>
<evidence type="ECO:0000256" key="11">
    <source>
        <dbReference type="ARBA" id="ARBA00023180"/>
    </source>
</evidence>
<dbReference type="InterPro" id="IPR002241">
    <property type="entry name" value="Glyco_hydro_27"/>
</dbReference>
<dbReference type="SUPFAM" id="SSF50370">
    <property type="entry name" value="Ricin B-like lectins"/>
    <property type="match status" value="1"/>
</dbReference>
<dbReference type="SUPFAM" id="SSF51445">
    <property type="entry name" value="(Trans)glycosidases"/>
    <property type="match status" value="1"/>
</dbReference>
<evidence type="ECO:0000256" key="2">
    <source>
        <dbReference type="ARBA" id="ARBA00003969"/>
    </source>
</evidence>
<evidence type="ECO:0000313" key="16">
    <source>
        <dbReference type="EMBL" id="OAA81982.1"/>
    </source>
</evidence>
<evidence type="ECO:0000256" key="13">
    <source>
        <dbReference type="RuleBase" id="RU361168"/>
    </source>
</evidence>
<keyword evidence="6" id="KW-0964">Secreted</keyword>
<dbReference type="EMBL" id="AZHF01000001">
    <property type="protein sequence ID" value="OAA81982.1"/>
    <property type="molecule type" value="Genomic_DNA"/>
</dbReference>
<evidence type="ECO:0000256" key="10">
    <source>
        <dbReference type="ARBA" id="ARBA00023157"/>
    </source>
</evidence>
<accession>A0A162KG41</accession>
<dbReference type="Gene3D" id="3.20.20.70">
    <property type="entry name" value="Aldolase class I"/>
    <property type="match status" value="1"/>
</dbReference>
<keyword evidence="17" id="KW-1185">Reference proteome</keyword>
<comment type="similarity">
    <text evidence="4 13">Belongs to the glycosyl hydrolase 27 family.</text>
</comment>
<dbReference type="GO" id="GO:0005576">
    <property type="term" value="C:extracellular region"/>
    <property type="evidence" value="ECO:0007669"/>
    <property type="project" value="UniProtKB-SubCell"/>
</dbReference>
<keyword evidence="10 13" id="KW-1015">Disulfide bond</keyword>
<dbReference type="GO" id="GO:0005975">
    <property type="term" value="P:carbohydrate metabolic process"/>
    <property type="evidence" value="ECO:0007669"/>
    <property type="project" value="InterPro"/>
</dbReference>
<dbReference type="Gene3D" id="2.60.40.1180">
    <property type="entry name" value="Golgi alpha-mannosidase II"/>
    <property type="match status" value="1"/>
</dbReference>
<keyword evidence="11" id="KW-0325">Glycoprotein</keyword>
<dbReference type="InterPro" id="IPR035992">
    <property type="entry name" value="Ricin_B-like_lectins"/>
</dbReference>
<dbReference type="GO" id="GO:0030246">
    <property type="term" value="F:carbohydrate binding"/>
    <property type="evidence" value="ECO:0007669"/>
    <property type="project" value="UniProtKB-KW"/>
</dbReference>
<dbReference type="FunFam" id="3.20.20.70:FF:000177">
    <property type="entry name" value="Alpha-galactosidase"/>
    <property type="match status" value="1"/>
</dbReference>
<dbReference type="EC" id="3.2.1.22" evidence="5 13"/>
<dbReference type="InterPro" id="IPR017853">
    <property type="entry name" value="GH"/>
</dbReference>
<evidence type="ECO:0000256" key="1">
    <source>
        <dbReference type="ARBA" id="ARBA00001255"/>
    </source>
</evidence>
<dbReference type="Pfam" id="PF16499">
    <property type="entry name" value="Melibiase_2"/>
    <property type="match status" value="1"/>
</dbReference>
<protein>
    <recommendedName>
        <fullName evidence="5 13">Alpha-galactosidase</fullName>
        <ecNumber evidence="5 13">3.2.1.22</ecNumber>
    </recommendedName>
    <alternativeName>
        <fullName evidence="13">Melibiase</fullName>
    </alternativeName>
</protein>
<evidence type="ECO:0000256" key="6">
    <source>
        <dbReference type="ARBA" id="ARBA00022525"/>
    </source>
</evidence>
<evidence type="ECO:0000256" key="8">
    <source>
        <dbReference type="ARBA" id="ARBA00022734"/>
    </source>
</evidence>
<evidence type="ECO:0000256" key="12">
    <source>
        <dbReference type="ARBA" id="ARBA00023295"/>
    </source>
</evidence>